<name>A0A427V506_9ENTR</name>
<comment type="similarity">
    <text evidence="2 10">Belongs to the disproportionating enzyme family.</text>
</comment>
<dbReference type="NCBIfam" id="TIGR00217">
    <property type="entry name" value="malQ"/>
    <property type="match status" value="1"/>
</dbReference>
<evidence type="ECO:0000256" key="10">
    <source>
        <dbReference type="RuleBase" id="RU361207"/>
    </source>
</evidence>
<dbReference type="Proteomes" id="UP000275331">
    <property type="component" value="Unassembled WGS sequence"/>
</dbReference>
<dbReference type="Gene3D" id="3.20.20.80">
    <property type="entry name" value="Glycosidases"/>
    <property type="match status" value="1"/>
</dbReference>
<dbReference type="AlphaFoldDB" id="A0A427V506"/>
<evidence type="ECO:0000256" key="1">
    <source>
        <dbReference type="ARBA" id="ARBA00000439"/>
    </source>
</evidence>
<dbReference type="Pfam" id="PF21226">
    <property type="entry name" value="MalQ_N"/>
    <property type="match status" value="1"/>
</dbReference>
<evidence type="ECO:0000259" key="11">
    <source>
        <dbReference type="Pfam" id="PF21226"/>
    </source>
</evidence>
<keyword evidence="5 10" id="KW-0328">Glycosyltransferase</keyword>
<dbReference type="GO" id="GO:0004134">
    <property type="term" value="F:4-alpha-glucanotransferase activity"/>
    <property type="evidence" value="ECO:0007669"/>
    <property type="project" value="UniProtKB-EC"/>
</dbReference>
<keyword evidence="6 10" id="KW-0808">Transferase</keyword>
<evidence type="ECO:0000256" key="8">
    <source>
        <dbReference type="ARBA" id="ARBA00031423"/>
    </source>
</evidence>
<evidence type="ECO:0000256" key="4">
    <source>
        <dbReference type="ARBA" id="ARBA00020295"/>
    </source>
</evidence>
<evidence type="ECO:0000256" key="5">
    <source>
        <dbReference type="ARBA" id="ARBA00022676"/>
    </source>
</evidence>
<feature type="domain" description="MalQ N-terminal beta-sandwich" evidence="11">
    <location>
        <begin position="55"/>
        <end position="128"/>
    </location>
</feature>
<evidence type="ECO:0000256" key="9">
    <source>
        <dbReference type="ARBA" id="ARBA00031501"/>
    </source>
</evidence>
<comment type="caution">
    <text evidence="12">The sequence shown here is derived from an EMBL/GenBank/DDBJ whole genome shotgun (WGS) entry which is preliminary data.</text>
</comment>
<accession>A0A427V506</accession>
<evidence type="ECO:0000313" key="13">
    <source>
        <dbReference type="Proteomes" id="UP000275331"/>
    </source>
</evidence>
<dbReference type="SUPFAM" id="SSF51445">
    <property type="entry name" value="(Trans)glycosidases"/>
    <property type="match status" value="1"/>
</dbReference>
<gene>
    <name evidence="12" type="ORF">EGT71_05485</name>
</gene>
<evidence type="ECO:0000256" key="7">
    <source>
        <dbReference type="ARBA" id="ARBA00023277"/>
    </source>
</evidence>
<reference evidence="12 13" key="1">
    <citation type="submission" date="2018-10" db="EMBL/GenBank/DDBJ databases">
        <title>Transmission dynamics of multidrug resistant bacteria on intensive care unit surfaces.</title>
        <authorList>
            <person name="D'Souza A.W."/>
            <person name="Potter R.F."/>
            <person name="Wallace M."/>
            <person name="Shupe A."/>
            <person name="Patel S."/>
            <person name="Sun S."/>
            <person name="Gul D."/>
            <person name="Kwon J.H."/>
            <person name="Andleeb S."/>
            <person name="Burnham C.-A.D."/>
            <person name="Dantas G."/>
        </authorList>
    </citation>
    <scope>NUCLEOTIDE SEQUENCE [LARGE SCALE GENOMIC DNA]</scope>
    <source>
        <strain evidence="12 13">AS_373</strain>
    </source>
</reference>
<dbReference type="GO" id="GO:0005975">
    <property type="term" value="P:carbohydrate metabolic process"/>
    <property type="evidence" value="ECO:0007669"/>
    <property type="project" value="InterPro"/>
</dbReference>
<comment type="catalytic activity">
    <reaction evidence="1 10">
        <text>Transfers a segment of a (1-&gt;4)-alpha-D-glucan to a new position in an acceptor, which may be glucose or a (1-&gt;4)-alpha-D-glucan.</text>
        <dbReference type="EC" id="2.4.1.25"/>
    </reaction>
</comment>
<dbReference type="RefSeq" id="WP_125292581.1">
    <property type="nucleotide sequence ID" value="NZ_JAPTZM010000007.1"/>
</dbReference>
<dbReference type="Pfam" id="PF02446">
    <property type="entry name" value="Glyco_hydro_77"/>
    <property type="match status" value="1"/>
</dbReference>
<dbReference type="EMBL" id="RHXB01000003">
    <property type="protein sequence ID" value="RSE27846.1"/>
    <property type="molecule type" value="Genomic_DNA"/>
</dbReference>
<dbReference type="EC" id="2.4.1.25" evidence="3 10"/>
<dbReference type="InterPro" id="IPR017853">
    <property type="entry name" value="GH"/>
</dbReference>
<dbReference type="InterPro" id="IPR003385">
    <property type="entry name" value="Glyco_hydro_77"/>
</dbReference>
<organism evidence="12 13">
    <name type="scientific">Atlantibacter subterraneus</name>
    <dbReference type="NCBI Taxonomy" id="255519"/>
    <lineage>
        <taxon>Bacteria</taxon>
        <taxon>Pseudomonadati</taxon>
        <taxon>Pseudomonadota</taxon>
        <taxon>Gammaproteobacteria</taxon>
        <taxon>Enterobacterales</taxon>
        <taxon>Enterobacteriaceae</taxon>
        <taxon>Atlantibacter</taxon>
    </lineage>
</organism>
<dbReference type="OrthoDB" id="9763489at2"/>
<dbReference type="NCBIfam" id="NF008274">
    <property type="entry name" value="PRK11052.1"/>
    <property type="match status" value="1"/>
</dbReference>
<evidence type="ECO:0000256" key="3">
    <source>
        <dbReference type="ARBA" id="ARBA00012560"/>
    </source>
</evidence>
<evidence type="ECO:0000256" key="2">
    <source>
        <dbReference type="ARBA" id="ARBA00005684"/>
    </source>
</evidence>
<keyword evidence="7 10" id="KW-0119">Carbohydrate metabolism</keyword>
<protein>
    <recommendedName>
        <fullName evidence="4 10">4-alpha-glucanotransferase</fullName>
        <ecNumber evidence="3 10">2.4.1.25</ecNumber>
    </recommendedName>
    <alternativeName>
        <fullName evidence="8 10">Amylomaltase</fullName>
    </alternativeName>
    <alternativeName>
        <fullName evidence="9 10">Disproportionating enzyme</fullName>
    </alternativeName>
</protein>
<dbReference type="InterPro" id="IPR048458">
    <property type="entry name" value="MalQ_N"/>
</dbReference>
<dbReference type="PANTHER" id="PTHR32438">
    <property type="entry name" value="4-ALPHA-GLUCANOTRANSFERASE DPE1, CHLOROPLASTIC/AMYLOPLASTIC"/>
    <property type="match status" value="1"/>
</dbReference>
<evidence type="ECO:0000313" key="12">
    <source>
        <dbReference type="EMBL" id="RSE27846.1"/>
    </source>
</evidence>
<proteinExistence type="inferred from homology"/>
<dbReference type="PANTHER" id="PTHR32438:SF5">
    <property type="entry name" value="4-ALPHA-GLUCANOTRANSFERASE DPE1, CHLOROPLASTIC_AMYLOPLASTIC"/>
    <property type="match status" value="1"/>
</dbReference>
<sequence length="702" mass="79503">MDKRLNNAALEAGISANYINAHGKAQAIGAETKRRLLEAMNRTHAVKKPAAAPIPGVKVLRSSTRMAITLEGKGEYEWLLTTEAGKQHKGNATGGDSLRLPAKLALGYHTLTLKQKSQQWECRLIVAPKRCFEPETLVKGEKIWGACVQLYTLRSRTNWGIGDFGDLKRMLVSVAQRGGSFIGLNPIHALYPANPESASPYSPSSRRWMNVIYIDVNAIDDFQQSEEARAWWEMPTTQQTLKAARDAQWVDYSAVTALKMAGLRMAWKQFSLRDEDDEQVRGFRDFVDSEGDSLYWQAAFDALHAEQVKEDELRWGWPVWPEGYQSIDSPQVKAFCTAHADDIEFYLWLQWLAWKQFAECWETSQLHGMPVGLYRDLAVGVAEGGAETWCDRELYCLKASVGAPPDILGPLGQNWGLPPMDPHVMTARGYEPFIQLLRANMTHCGALRIDHVMSMLRLWWIPYGETADQGAYVHYPVDDLLAILALESERHQCMVIGEDLGTVPVEIVGKLRQNGVYSYKVLYFENDSRKHYRAPQAWPEQAMAVATTHDLPTLRGYWESGDLTLGKTLGLYPDEIVLRGLYEDRERAKQGLLDALHQYNCLPKSVGRKAKGMKMTPLLNRAMQRYIADTRCALLGLQPEDWLDMADPVNIPGTSYQYKNWRRKLSAPLEKMFADEGVNKLIKDLDKRRRAASRKREVPKAK</sequence>
<evidence type="ECO:0000256" key="6">
    <source>
        <dbReference type="ARBA" id="ARBA00022679"/>
    </source>
</evidence>